<comment type="caution">
    <text evidence="5">The sequence shown here is derived from an EMBL/GenBank/DDBJ whole genome shotgun (WGS) entry which is preliminary data.</text>
</comment>
<dbReference type="STRING" id="1203554.HMPREF1476_00666"/>
<dbReference type="InterPro" id="IPR006439">
    <property type="entry name" value="HAD-SF_hydro_IA"/>
</dbReference>
<dbReference type="InterPro" id="IPR023214">
    <property type="entry name" value="HAD_sf"/>
</dbReference>
<dbReference type="GO" id="GO:0005829">
    <property type="term" value="C:cytosol"/>
    <property type="evidence" value="ECO:0007669"/>
    <property type="project" value="TreeGrafter"/>
</dbReference>
<dbReference type="PATRIC" id="fig|1203554.3.peg.657"/>
<sequence length="255" mass="28419">MFYERSCFIFDLDGTLIDSLGVWSQVDQELMRRLSNGRVMLSEDEAGTLRIRAMKTYGEGSDAYLKYMADLKRAFDLPGTPEEIHFQRYSLAQEFLRTRVHYREGAAELIKYLKALGKKLAIVTTTRRRNIDVYASQNESMIAAAPLSEIMDLIVTRDDVAHVKPDPEGFYKVLDALKAEPDECIMVEDALPGIRGAKSAGIDSVVIEERHNADDRVQLEAAALARFASPAALLKEIQAEIEAAAGGIHCMRSSS</sequence>
<dbReference type="SFLD" id="SFLDG01129">
    <property type="entry name" value="C1.5:_HAD__Beta-PGM__Phosphata"/>
    <property type="match status" value="1"/>
</dbReference>
<dbReference type="SFLD" id="SFLDS00003">
    <property type="entry name" value="Haloacid_Dehalogenase"/>
    <property type="match status" value="1"/>
</dbReference>
<dbReference type="InterPro" id="IPR036412">
    <property type="entry name" value="HAD-like_sf"/>
</dbReference>
<dbReference type="Gene3D" id="1.10.150.240">
    <property type="entry name" value="Putative phosphatase, domain 2"/>
    <property type="match status" value="1"/>
</dbReference>
<evidence type="ECO:0000256" key="1">
    <source>
        <dbReference type="ARBA" id="ARBA00000830"/>
    </source>
</evidence>
<dbReference type="EMBL" id="ATCF01000012">
    <property type="protein sequence ID" value="EPD99862.1"/>
    <property type="molecule type" value="Genomic_DNA"/>
</dbReference>
<evidence type="ECO:0000256" key="4">
    <source>
        <dbReference type="ARBA" id="ARBA00013078"/>
    </source>
</evidence>
<dbReference type="InterPro" id="IPR023198">
    <property type="entry name" value="PGP-like_dom2"/>
</dbReference>
<dbReference type="EC" id="3.1.3.18" evidence="4"/>
<organism evidence="5 6">
    <name type="scientific">Sutterella wadsworthensis HGA0223</name>
    <dbReference type="NCBI Taxonomy" id="1203554"/>
    <lineage>
        <taxon>Bacteria</taxon>
        <taxon>Pseudomonadati</taxon>
        <taxon>Pseudomonadota</taxon>
        <taxon>Betaproteobacteria</taxon>
        <taxon>Burkholderiales</taxon>
        <taxon>Sutterellaceae</taxon>
        <taxon>Sutterella</taxon>
    </lineage>
</organism>
<dbReference type="eggNOG" id="COG0637">
    <property type="taxonomic scope" value="Bacteria"/>
</dbReference>
<dbReference type="SUPFAM" id="SSF56784">
    <property type="entry name" value="HAD-like"/>
    <property type="match status" value="1"/>
</dbReference>
<evidence type="ECO:0000256" key="3">
    <source>
        <dbReference type="ARBA" id="ARBA00006171"/>
    </source>
</evidence>
<dbReference type="NCBIfam" id="TIGR01509">
    <property type="entry name" value="HAD-SF-IA-v3"/>
    <property type="match status" value="1"/>
</dbReference>
<dbReference type="RefSeq" id="WP_016474017.1">
    <property type="nucleotide sequence ID" value="NZ_KE150480.1"/>
</dbReference>
<dbReference type="Pfam" id="PF00702">
    <property type="entry name" value="Hydrolase"/>
    <property type="match status" value="1"/>
</dbReference>
<dbReference type="AlphaFoldDB" id="S3C0L1"/>
<dbReference type="GO" id="GO:0006281">
    <property type="term" value="P:DNA repair"/>
    <property type="evidence" value="ECO:0007669"/>
    <property type="project" value="TreeGrafter"/>
</dbReference>
<proteinExistence type="inferred from homology"/>
<comment type="pathway">
    <text evidence="2">Organic acid metabolism; glycolate biosynthesis; glycolate from 2-phosphoglycolate: step 1/1.</text>
</comment>
<dbReference type="CDD" id="cd07505">
    <property type="entry name" value="HAD_BPGM-like"/>
    <property type="match status" value="1"/>
</dbReference>
<accession>S3C0L1</accession>
<gene>
    <name evidence="5" type="ORF">HMPREF1476_00666</name>
</gene>
<protein>
    <recommendedName>
        <fullName evidence="4">phosphoglycolate phosphatase</fullName>
        <ecNumber evidence="4">3.1.3.18</ecNumber>
    </recommendedName>
</protein>
<dbReference type="PANTHER" id="PTHR43434:SF1">
    <property type="entry name" value="PHOSPHOGLYCOLATE PHOSPHATASE"/>
    <property type="match status" value="1"/>
</dbReference>
<reference evidence="5 6" key="1">
    <citation type="submission" date="2013-04" db="EMBL/GenBank/DDBJ databases">
        <title>The Genome Sequence of Sutterella wadsworthensis HGA0223.</title>
        <authorList>
            <consortium name="The Broad Institute Genomics Platform"/>
            <person name="Earl A."/>
            <person name="Ward D."/>
            <person name="Feldgarden M."/>
            <person name="Gevers D."/>
            <person name="Schmidt T.M."/>
            <person name="Dover J."/>
            <person name="Dai D."/>
            <person name="Walker B."/>
            <person name="Young S."/>
            <person name="Zeng Q."/>
            <person name="Gargeya S."/>
            <person name="Fitzgerald M."/>
            <person name="Haas B."/>
            <person name="Abouelleil A."/>
            <person name="Allen A.W."/>
            <person name="Alvarado L."/>
            <person name="Arachchi H.M."/>
            <person name="Berlin A.M."/>
            <person name="Chapman S.B."/>
            <person name="Gainer-Dewar J."/>
            <person name="Goldberg J."/>
            <person name="Griggs A."/>
            <person name="Gujja S."/>
            <person name="Hansen M."/>
            <person name="Howarth C."/>
            <person name="Imamovic A."/>
            <person name="Ireland A."/>
            <person name="Larimer J."/>
            <person name="McCowan C."/>
            <person name="Murphy C."/>
            <person name="Pearson M."/>
            <person name="Poon T.W."/>
            <person name="Priest M."/>
            <person name="Roberts A."/>
            <person name="Saif S."/>
            <person name="Shea T."/>
            <person name="Sisk P."/>
            <person name="Sykes S."/>
            <person name="Wortman J."/>
            <person name="Nusbaum C."/>
            <person name="Birren B."/>
        </authorList>
    </citation>
    <scope>NUCLEOTIDE SEQUENCE [LARGE SCALE GENOMIC DNA]</scope>
    <source>
        <strain evidence="5 6">HGA0223</strain>
    </source>
</reference>
<evidence type="ECO:0000256" key="2">
    <source>
        <dbReference type="ARBA" id="ARBA00004818"/>
    </source>
</evidence>
<comment type="similarity">
    <text evidence="3">Belongs to the HAD-like hydrolase superfamily. CbbY/CbbZ/Gph/YieH family.</text>
</comment>
<dbReference type="PANTHER" id="PTHR43434">
    <property type="entry name" value="PHOSPHOGLYCOLATE PHOSPHATASE"/>
    <property type="match status" value="1"/>
</dbReference>
<evidence type="ECO:0000313" key="6">
    <source>
        <dbReference type="Proteomes" id="UP000014400"/>
    </source>
</evidence>
<name>S3C0L1_9BURK</name>
<dbReference type="Gene3D" id="3.40.50.1000">
    <property type="entry name" value="HAD superfamily/HAD-like"/>
    <property type="match status" value="1"/>
</dbReference>
<dbReference type="InterPro" id="IPR050155">
    <property type="entry name" value="HAD-like_hydrolase_sf"/>
</dbReference>
<comment type="catalytic activity">
    <reaction evidence="1">
        <text>2-phosphoglycolate + H2O = glycolate + phosphate</text>
        <dbReference type="Rhea" id="RHEA:14369"/>
        <dbReference type="ChEBI" id="CHEBI:15377"/>
        <dbReference type="ChEBI" id="CHEBI:29805"/>
        <dbReference type="ChEBI" id="CHEBI:43474"/>
        <dbReference type="ChEBI" id="CHEBI:58033"/>
        <dbReference type="EC" id="3.1.3.18"/>
    </reaction>
</comment>
<dbReference type="GO" id="GO:0008967">
    <property type="term" value="F:phosphoglycolate phosphatase activity"/>
    <property type="evidence" value="ECO:0007669"/>
    <property type="project" value="UniProtKB-EC"/>
</dbReference>
<evidence type="ECO:0000313" key="5">
    <source>
        <dbReference type="EMBL" id="EPD99862.1"/>
    </source>
</evidence>
<dbReference type="Proteomes" id="UP000014400">
    <property type="component" value="Unassembled WGS sequence"/>
</dbReference>
<keyword evidence="6" id="KW-1185">Reference proteome</keyword>
<dbReference type="HOGENOM" id="CLU_045011_13_1_4"/>
<keyword evidence="5" id="KW-0378">Hydrolase</keyword>